<gene>
    <name evidence="1" type="ORF">DCC35_13860</name>
</gene>
<evidence type="ECO:0008006" key="3">
    <source>
        <dbReference type="Google" id="ProtNLM"/>
    </source>
</evidence>
<dbReference type="NCBIfam" id="TIGR03519">
    <property type="entry name" value="T9SS_PorP_fam"/>
    <property type="match status" value="1"/>
</dbReference>
<dbReference type="Proteomes" id="UP000298616">
    <property type="component" value="Chromosome"/>
</dbReference>
<keyword evidence="2" id="KW-1185">Reference proteome</keyword>
<name>A0A4D7JQI8_9BACT</name>
<evidence type="ECO:0000313" key="2">
    <source>
        <dbReference type="Proteomes" id="UP000298616"/>
    </source>
</evidence>
<dbReference type="EMBL" id="CP028923">
    <property type="protein sequence ID" value="QCK15750.1"/>
    <property type="molecule type" value="Genomic_DNA"/>
</dbReference>
<evidence type="ECO:0000313" key="1">
    <source>
        <dbReference type="EMBL" id="QCK15750.1"/>
    </source>
</evidence>
<sequence>MMRKFIYIYLMLLFVPLIVKGQQYQFSQYNYSMQQVNPASVSLDNFATASFIYRSQRSQPGIELNNLLVSAKYPILGRRGDRWSGIGVTIGHDQTGYDGLLEKMNFGVNYAFNFFLDRSKRKVLSWGVRGGFHMSGFNMDNLTTGNQYKPGGFDPGISSGEDLGALTANYFTIGSGLMYESRNRDDERLLHWGIAIQDFNRPNESFSGEKALLPVTYVGEFGFRAYENYYFNVYPEVLYSHSASTGILSVGMVTTYKLDKYYYQLTDQEIKLHTKYLSNQGILLGFQWHKGPVSAGVSYEIPVNNRLANRGLLNLDFSWVRKLNQGTDIRENPVI</sequence>
<dbReference type="OrthoDB" id="979441at2"/>
<organism evidence="1 2">
    <name type="scientific">Mangrovivirga cuniculi</name>
    <dbReference type="NCBI Taxonomy" id="2715131"/>
    <lineage>
        <taxon>Bacteria</taxon>
        <taxon>Pseudomonadati</taxon>
        <taxon>Bacteroidota</taxon>
        <taxon>Cytophagia</taxon>
        <taxon>Cytophagales</taxon>
        <taxon>Mangrovivirgaceae</taxon>
        <taxon>Mangrovivirga</taxon>
    </lineage>
</organism>
<reference evidence="1 2" key="1">
    <citation type="submission" date="2018-04" db="EMBL/GenBank/DDBJ databases">
        <title>Complete genome uncultured novel isolate.</title>
        <authorList>
            <person name="Merlino G."/>
        </authorList>
    </citation>
    <scope>NUCLEOTIDE SEQUENCE [LARGE SCALE GENOMIC DNA]</scope>
    <source>
        <strain evidence="2">R1DC9</strain>
    </source>
</reference>
<dbReference type="InterPro" id="IPR019861">
    <property type="entry name" value="PorP/SprF_Bacteroidetes"/>
</dbReference>
<accession>A0A4D7JQI8</accession>
<dbReference type="Pfam" id="PF11751">
    <property type="entry name" value="PorP_SprF"/>
    <property type="match status" value="1"/>
</dbReference>
<dbReference type="AlphaFoldDB" id="A0A4D7JQI8"/>
<protein>
    <recommendedName>
        <fullName evidence="3">Type IX secretion system membrane protein, PorP/SprF family</fullName>
    </recommendedName>
</protein>
<dbReference type="KEGG" id="fpf:DCC35_13860"/>
<proteinExistence type="predicted"/>